<reference evidence="1 2" key="1">
    <citation type="submission" date="2018-03" db="EMBL/GenBank/DDBJ databases">
        <title>The ancient ancestry and fast evolution of plastids.</title>
        <authorList>
            <person name="Moore K.R."/>
            <person name="Magnabosco C."/>
            <person name="Momper L."/>
            <person name="Gold D.A."/>
            <person name="Bosak T."/>
            <person name="Fournier G.P."/>
        </authorList>
    </citation>
    <scope>NUCLEOTIDE SEQUENCE [LARGE SCALE GENOMIC DNA]</scope>
    <source>
        <strain evidence="1 2">CCALA 037</strain>
    </source>
</reference>
<gene>
    <name evidence="1" type="ORF">C7B77_22900</name>
</gene>
<evidence type="ECO:0000313" key="1">
    <source>
        <dbReference type="EMBL" id="PSB50329.1"/>
    </source>
</evidence>
<dbReference type="AlphaFoldDB" id="A0A2T1FZA6"/>
<dbReference type="Proteomes" id="UP000238937">
    <property type="component" value="Unassembled WGS sequence"/>
</dbReference>
<evidence type="ECO:0000313" key="2">
    <source>
        <dbReference type="Proteomes" id="UP000238937"/>
    </source>
</evidence>
<protein>
    <submittedName>
        <fullName evidence="1">Uncharacterized protein</fullName>
    </submittedName>
</protein>
<dbReference type="RefSeq" id="WP_106310361.1">
    <property type="nucleotide sequence ID" value="NZ_PVWO01000403.1"/>
</dbReference>
<keyword evidence="2" id="KW-1185">Reference proteome</keyword>
<dbReference type="OrthoDB" id="449234at2"/>
<dbReference type="EMBL" id="PVWO01000403">
    <property type="protein sequence ID" value="PSB50329.1"/>
    <property type="molecule type" value="Genomic_DNA"/>
</dbReference>
<comment type="caution">
    <text evidence="1">The sequence shown here is derived from an EMBL/GenBank/DDBJ whole genome shotgun (WGS) entry which is preliminary data.</text>
</comment>
<dbReference type="SUPFAM" id="SSF56091">
    <property type="entry name" value="DNA ligase/mRNA capping enzyme, catalytic domain"/>
    <property type="match status" value="1"/>
</dbReference>
<organism evidence="1 2">
    <name type="scientific">Chamaesiphon polymorphus CCALA 037</name>
    <dbReference type="NCBI Taxonomy" id="2107692"/>
    <lineage>
        <taxon>Bacteria</taxon>
        <taxon>Bacillati</taxon>
        <taxon>Cyanobacteriota</taxon>
        <taxon>Cyanophyceae</taxon>
        <taxon>Gomontiellales</taxon>
        <taxon>Chamaesiphonaceae</taxon>
        <taxon>Chamaesiphon</taxon>
    </lineage>
</organism>
<accession>A0A2T1FZA6</accession>
<proteinExistence type="predicted"/>
<sequence length="214" mass="25042">MLFYPKIPDSRNCPDGKCIAFEKYDGTNMHWDWDRDFGWHAFGTRRDVFNLTPAGIGDFQAKHQHLSECTDVFDRDWASDLERVFLDRSQYQNVREIKVFMEFLGSNSFAGLHRPEDSKELRLFDVWLEDFGFISPFQFVDDFQHLSIARVVYRGKLTGKFTEDVRSGKYQVDEGVICKGGTGGQDLWMAKIKTNAYLAKLKAAFADRWEDYWE</sequence>
<name>A0A2T1FZA6_9CYAN</name>